<dbReference type="AlphaFoldDB" id="A0A0U1MCX7"/>
<evidence type="ECO:0000256" key="6">
    <source>
        <dbReference type="SAM" id="Phobius"/>
    </source>
</evidence>
<accession>A0A0U1MCX7</accession>
<dbReference type="OMA" id="SACHESM"/>
<keyword evidence="5 6" id="KW-0472">Membrane</keyword>
<feature type="transmembrane region" description="Helical" evidence="6">
    <location>
        <begin position="90"/>
        <end position="108"/>
    </location>
</feature>
<dbReference type="Pfam" id="PF03006">
    <property type="entry name" value="HlyIII"/>
    <property type="match status" value="1"/>
</dbReference>
<feature type="transmembrane region" description="Helical" evidence="6">
    <location>
        <begin position="49"/>
        <end position="70"/>
    </location>
</feature>
<dbReference type="PANTHER" id="PTHR20855">
    <property type="entry name" value="ADIPOR/PROGESTIN RECEPTOR-RELATED"/>
    <property type="match status" value="1"/>
</dbReference>
<feature type="transmembrane region" description="Helical" evidence="6">
    <location>
        <begin position="15"/>
        <end position="37"/>
    </location>
</feature>
<evidence type="ECO:0000256" key="5">
    <source>
        <dbReference type="ARBA" id="ARBA00023136"/>
    </source>
</evidence>
<comment type="subcellular location">
    <subcellularLocation>
        <location evidence="1">Membrane</location>
        <topology evidence="1">Multi-pass membrane protein</topology>
    </subcellularLocation>
</comment>
<feature type="transmembrane region" description="Helical" evidence="6">
    <location>
        <begin position="207"/>
        <end position="225"/>
    </location>
</feature>
<evidence type="ECO:0000256" key="1">
    <source>
        <dbReference type="ARBA" id="ARBA00004141"/>
    </source>
</evidence>
<feature type="transmembrane region" description="Helical" evidence="6">
    <location>
        <begin position="179"/>
        <end position="195"/>
    </location>
</feature>
<keyword evidence="3 6" id="KW-0812">Transmembrane</keyword>
<dbReference type="PANTHER" id="PTHR20855:SF52">
    <property type="entry name" value="ADIPONECTIN RECEPTOR PROTEIN"/>
    <property type="match status" value="1"/>
</dbReference>
<dbReference type="OrthoDB" id="4505711at2759"/>
<dbReference type="STRING" id="28573.A0A0U1MCX7"/>
<dbReference type="InterPro" id="IPR004254">
    <property type="entry name" value="AdipoR/HlyIII-related"/>
</dbReference>
<feature type="transmembrane region" description="Helical" evidence="6">
    <location>
        <begin position="115"/>
        <end position="134"/>
    </location>
</feature>
<feature type="transmembrane region" description="Helical" evidence="6">
    <location>
        <begin position="146"/>
        <end position="167"/>
    </location>
</feature>
<dbReference type="Proteomes" id="UP000054383">
    <property type="component" value="Unassembled WGS sequence"/>
</dbReference>
<protein>
    <submittedName>
        <fullName evidence="7">Uncharacterized protein</fullName>
    </submittedName>
</protein>
<dbReference type="GO" id="GO:0016020">
    <property type="term" value="C:membrane"/>
    <property type="evidence" value="ECO:0007669"/>
    <property type="project" value="UniProtKB-SubCell"/>
</dbReference>
<proteinExistence type="inferred from homology"/>
<reference evidence="7 8" key="1">
    <citation type="submission" date="2015-04" db="EMBL/GenBank/DDBJ databases">
        <authorList>
            <person name="Syromyatnikov M.Y."/>
            <person name="Popov V.N."/>
        </authorList>
    </citation>
    <scope>NUCLEOTIDE SEQUENCE [LARGE SCALE GENOMIC DNA]</scope>
    <source>
        <strain evidence="7">WF-38-12</strain>
    </source>
</reference>
<keyword evidence="4 6" id="KW-1133">Transmembrane helix</keyword>
<evidence type="ECO:0000313" key="7">
    <source>
        <dbReference type="EMBL" id="CRG92806.1"/>
    </source>
</evidence>
<comment type="similarity">
    <text evidence="2">Belongs to the ADIPOR family.</text>
</comment>
<organism evidence="7 8">
    <name type="scientific">Talaromyces islandicus</name>
    <name type="common">Penicillium islandicum</name>
    <dbReference type="NCBI Taxonomy" id="28573"/>
    <lineage>
        <taxon>Eukaryota</taxon>
        <taxon>Fungi</taxon>
        <taxon>Dikarya</taxon>
        <taxon>Ascomycota</taxon>
        <taxon>Pezizomycotina</taxon>
        <taxon>Eurotiomycetes</taxon>
        <taxon>Eurotiomycetidae</taxon>
        <taxon>Eurotiales</taxon>
        <taxon>Trichocomaceae</taxon>
        <taxon>Talaromyces</taxon>
        <taxon>Talaromyces sect. Islandici</taxon>
    </lineage>
</organism>
<evidence type="ECO:0000256" key="2">
    <source>
        <dbReference type="ARBA" id="ARBA00007018"/>
    </source>
</evidence>
<gene>
    <name evidence="7" type="ORF">PISL3812_09874</name>
</gene>
<name>A0A0U1MCX7_TALIS</name>
<dbReference type="GO" id="GO:0038023">
    <property type="term" value="F:signaling receptor activity"/>
    <property type="evidence" value="ECO:0007669"/>
    <property type="project" value="TreeGrafter"/>
</dbReference>
<sequence>MDRARSLPPDTCDNVLTVLIHAIASAYFVLLAARLLAQEALASTVPLPDLLVTLLFIVGVLSYCTCSSLYRIVSLLDSGHAAFWQRVEKVGVIVLIWSFAVPFLFFQFHDNECLLWLYLGLITVIGVRSSVNLLAPPVERSVASNLMPIVIAFGVLCFLPVGHVFFWGSACHESMVPEYVKYTALNVAGGLIYIARLPEWWNLMSGWAMRTYIMNLFLIYTAVLYSDKLIRACTSPTIPLPEQCSLWI</sequence>
<evidence type="ECO:0000256" key="3">
    <source>
        <dbReference type="ARBA" id="ARBA00022692"/>
    </source>
</evidence>
<evidence type="ECO:0000313" key="8">
    <source>
        <dbReference type="Proteomes" id="UP000054383"/>
    </source>
</evidence>
<keyword evidence="8" id="KW-1185">Reference proteome</keyword>
<dbReference type="EMBL" id="CVMT01000018">
    <property type="protein sequence ID" value="CRG92806.1"/>
    <property type="molecule type" value="Genomic_DNA"/>
</dbReference>
<evidence type="ECO:0000256" key="4">
    <source>
        <dbReference type="ARBA" id="ARBA00022989"/>
    </source>
</evidence>